<protein>
    <recommendedName>
        <fullName evidence="1">Mos1 transposase HTH domain-containing protein</fullName>
    </recommendedName>
</protein>
<proteinExistence type="predicted"/>
<feature type="domain" description="Mos1 transposase HTH" evidence="1">
    <location>
        <begin position="6"/>
        <end position="57"/>
    </location>
</feature>
<organism evidence="2 3">
    <name type="scientific">Hymenolepis diminuta</name>
    <name type="common">Rat tapeworm</name>
    <dbReference type="NCBI Taxonomy" id="6216"/>
    <lineage>
        <taxon>Eukaryota</taxon>
        <taxon>Metazoa</taxon>
        <taxon>Spiralia</taxon>
        <taxon>Lophotrochozoa</taxon>
        <taxon>Platyhelminthes</taxon>
        <taxon>Cestoda</taxon>
        <taxon>Eucestoda</taxon>
        <taxon>Cyclophyllidea</taxon>
        <taxon>Hymenolepididae</taxon>
        <taxon>Hymenolepis</taxon>
    </lineage>
</organism>
<name>A0A564XWE1_HYMDI</name>
<dbReference type="Gene3D" id="1.10.10.1450">
    <property type="match status" value="1"/>
</dbReference>
<sequence length="91" mass="10665">MYTPNKEHIRQILLFEFRKGNRASSAAKTLKDTCGNDVVDKETCRRWFSPSRFKKDDFRLKDEPRVGCLKNSILSNYKLTLMKIQPALLEN</sequence>
<gene>
    <name evidence="2" type="ORF">WMSIL1_LOCUS664</name>
</gene>
<dbReference type="Pfam" id="PF17906">
    <property type="entry name" value="HTH_48"/>
    <property type="match status" value="1"/>
</dbReference>
<dbReference type="AlphaFoldDB" id="A0A564XWE1"/>
<accession>A0A564XWE1</accession>
<evidence type="ECO:0000259" key="1">
    <source>
        <dbReference type="Pfam" id="PF17906"/>
    </source>
</evidence>
<dbReference type="InterPro" id="IPR041426">
    <property type="entry name" value="Mos1_HTH"/>
</dbReference>
<evidence type="ECO:0000313" key="2">
    <source>
        <dbReference type="EMBL" id="VUZ39361.1"/>
    </source>
</evidence>
<keyword evidence="3" id="KW-1185">Reference proteome</keyword>
<dbReference type="Proteomes" id="UP000321570">
    <property type="component" value="Unassembled WGS sequence"/>
</dbReference>
<dbReference type="EMBL" id="CABIJS010000013">
    <property type="protein sequence ID" value="VUZ39361.1"/>
    <property type="molecule type" value="Genomic_DNA"/>
</dbReference>
<evidence type="ECO:0000313" key="3">
    <source>
        <dbReference type="Proteomes" id="UP000321570"/>
    </source>
</evidence>
<reference evidence="2 3" key="1">
    <citation type="submission" date="2019-07" db="EMBL/GenBank/DDBJ databases">
        <authorList>
            <person name="Jastrzebski P J."/>
            <person name="Paukszto L."/>
            <person name="Jastrzebski P J."/>
        </authorList>
    </citation>
    <scope>NUCLEOTIDE SEQUENCE [LARGE SCALE GENOMIC DNA]</scope>
    <source>
        <strain evidence="2 3">WMS-il1</strain>
    </source>
</reference>